<dbReference type="OrthoDB" id="4729923at2"/>
<proteinExistence type="predicted"/>
<evidence type="ECO:0008006" key="5">
    <source>
        <dbReference type="Google" id="ProtNLM"/>
    </source>
</evidence>
<keyword evidence="2" id="KW-1133">Transmembrane helix</keyword>
<reference evidence="3 4" key="1">
    <citation type="submission" date="2017-01" db="EMBL/GenBank/DDBJ databases">
        <authorList>
            <consortium name="Urmite Genomes"/>
        </authorList>
    </citation>
    <scope>NUCLEOTIDE SEQUENCE [LARGE SCALE GENOMIC DNA]</scope>
    <source>
        <strain evidence="3 4">AB215</strain>
    </source>
</reference>
<keyword evidence="2" id="KW-0472">Membrane</keyword>
<evidence type="ECO:0000256" key="2">
    <source>
        <dbReference type="SAM" id="Phobius"/>
    </source>
</evidence>
<name>A0A2U3PD24_9MYCO</name>
<evidence type="ECO:0000313" key="3">
    <source>
        <dbReference type="EMBL" id="SPM41639.1"/>
    </source>
</evidence>
<evidence type="ECO:0000256" key="1">
    <source>
        <dbReference type="SAM" id="MobiDB-lite"/>
    </source>
</evidence>
<dbReference type="EMBL" id="FUEZ01000004">
    <property type="protein sequence ID" value="SPM41639.1"/>
    <property type="molecule type" value="Genomic_DNA"/>
</dbReference>
<feature type="region of interest" description="Disordered" evidence="1">
    <location>
        <begin position="1"/>
        <end position="44"/>
    </location>
</feature>
<dbReference type="RefSeq" id="WP_083746177.1">
    <property type="nucleotide sequence ID" value="NZ_FUEZ01000004.1"/>
</dbReference>
<evidence type="ECO:0000313" key="4">
    <source>
        <dbReference type="Proteomes" id="UP000240424"/>
    </source>
</evidence>
<dbReference type="Proteomes" id="UP000240424">
    <property type="component" value="Unassembled WGS sequence"/>
</dbReference>
<sequence length="146" mass="15967">MTALDEEQTRASDEAVDEVDEVDSDETDLDADELDADELDSETAADEVPSAYRLVAHRHSKRVALLRRLRKLEKRAVELPIVGKLHAPDTHDVVYVAGMAALLAFGAVELPIALIVLGGHVLVKQHQSRSLSAIGEVMEDVFGHHI</sequence>
<protein>
    <recommendedName>
        <fullName evidence="5">Transmembrane protein</fullName>
    </recommendedName>
</protein>
<keyword evidence="4" id="KW-1185">Reference proteome</keyword>
<accession>A0A2U3PD24</accession>
<gene>
    <name evidence="3" type="ORF">MNAB215_3849</name>
</gene>
<feature type="transmembrane region" description="Helical" evidence="2">
    <location>
        <begin position="93"/>
        <end position="123"/>
    </location>
</feature>
<organism evidence="3 4">
    <name type="scientific">Mycobacterium numidiamassiliense</name>
    <dbReference type="NCBI Taxonomy" id="1841861"/>
    <lineage>
        <taxon>Bacteria</taxon>
        <taxon>Bacillati</taxon>
        <taxon>Actinomycetota</taxon>
        <taxon>Actinomycetes</taxon>
        <taxon>Mycobacteriales</taxon>
        <taxon>Mycobacteriaceae</taxon>
        <taxon>Mycobacterium</taxon>
    </lineage>
</organism>
<feature type="compositionally biased region" description="Acidic residues" evidence="1">
    <location>
        <begin position="14"/>
        <end position="44"/>
    </location>
</feature>
<dbReference type="AlphaFoldDB" id="A0A2U3PD24"/>
<keyword evidence="2" id="KW-0812">Transmembrane</keyword>